<feature type="domain" description="Gcp-like" evidence="1">
    <location>
        <begin position="41"/>
        <end position="130"/>
    </location>
</feature>
<dbReference type="Proteomes" id="UP001184150">
    <property type="component" value="Unassembled WGS sequence"/>
</dbReference>
<dbReference type="Gene3D" id="3.30.420.40">
    <property type="match status" value="2"/>
</dbReference>
<dbReference type="RefSeq" id="WP_309804670.1">
    <property type="nucleotide sequence ID" value="NZ_JAVDRD010000002.1"/>
</dbReference>
<dbReference type="NCBIfam" id="TIGR03725">
    <property type="entry name" value="T6A_YeaZ"/>
    <property type="match status" value="1"/>
</dbReference>
<dbReference type="InterPro" id="IPR000905">
    <property type="entry name" value="Gcp-like_dom"/>
</dbReference>
<protein>
    <submittedName>
        <fullName evidence="2">tRNA threonylcarbamoyl adenosine modification protein YeaZ</fullName>
    </submittedName>
</protein>
<name>A0ABU1MJ69_9SPHN</name>
<evidence type="ECO:0000259" key="1">
    <source>
        <dbReference type="Pfam" id="PF00814"/>
    </source>
</evidence>
<dbReference type="EMBL" id="JAVDRD010000002">
    <property type="protein sequence ID" value="MDR6510385.1"/>
    <property type="molecule type" value="Genomic_DNA"/>
</dbReference>
<dbReference type="InterPro" id="IPR022496">
    <property type="entry name" value="T6A_TsaB"/>
</dbReference>
<dbReference type="InterPro" id="IPR043129">
    <property type="entry name" value="ATPase_NBD"/>
</dbReference>
<dbReference type="SUPFAM" id="SSF53067">
    <property type="entry name" value="Actin-like ATPase domain"/>
    <property type="match status" value="1"/>
</dbReference>
<evidence type="ECO:0000313" key="2">
    <source>
        <dbReference type="EMBL" id="MDR6510385.1"/>
    </source>
</evidence>
<reference evidence="2 3" key="1">
    <citation type="submission" date="2023-07" db="EMBL/GenBank/DDBJ databases">
        <title>Sorghum-associated microbial communities from plants grown in Nebraska, USA.</title>
        <authorList>
            <person name="Schachtman D."/>
        </authorList>
    </citation>
    <scope>NUCLEOTIDE SEQUENCE [LARGE SCALE GENOMIC DNA]</scope>
    <source>
        <strain evidence="2 3">DS1027</strain>
    </source>
</reference>
<organism evidence="2 3">
    <name type="scientific">Novosphingobium capsulatum</name>
    <dbReference type="NCBI Taxonomy" id="13688"/>
    <lineage>
        <taxon>Bacteria</taxon>
        <taxon>Pseudomonadati</taxon>
        <taxon>Pseudomonadota</taxon>
        <taxon>Alphaproteobacteria</taxon>
        <taxon>Sphingomonadales</taxon>
        <taxon>Sphingomonadaceae</taxon>
        <taxon>Novosphingobium</taxon>
    </lineage>
</organism>
<sequence length="223" mass="22733">MPQAAPFSRRRLVIDSATESCSVALYEDDALIAGECLMLGRGHAERLVPMIAALPDKGCAATILVDSGPGSFTGIRVGLAAARALALAWNAQVLGYQSLELVAAMARAQQGGPAPQPVDVVMTGGHGEWFFRPFDAAGRPTAPLASLSPDLALARLTAPLVAGSQAAACAAARPDEHAPVQACPLWPDARSAHLLDSSALTDGAAPAYGRAPDARLPGGALPA</sequence>
<gene>
    <name evidence="2" type="ORF">J2792_001245</name>
</gene>
<accession>A0ABU1MJ69</accession>
<comment type="caution">
    <text evidence="2">The sequence shown here is derived from an EMBL/GenBank/DDBJ whole genome shotgun (WGS) entry which is preliminary data.</text>
</comment>
<dbReference type="Pfam" id="PF00814">
    <property type="entry name" value="TsaD"/>
    <property type="match status" value="1"/>
</dbReference>
<evidence type="ECO:0000313" key="3">
    <source>
        <dbReference type="Proteomes" id="UP001184150"/>
    </source>
</evidence>
<keyword evidence="3" id="KW-1185">Reference proteome</keyword>
<proteinExistence type="predicted"/>